<evidence type="ECO:0000256" key="3">
    <source>
        <dbReference type="ARBA" id="ARBA00022679"/>
    </source>
</evidence>
<dbReference type="InterPro" id="IPR000794">
    <property type="entry name" value="Beta-ketoacyl_synthase"/>
</dbReference>
<dbReference type="InterPro" id="IPR016039">
    <property type="entry name" value="Thiolase-like"/>
</dbReference>
<evidence type="ECO:0000259" key="5">
    <source>
        <dbReference type="PROSITE" id="PS52004"/>
    </source>
</evidence>
<dbReference type="Pfam" id="PF02801">
    <property type="entry name" value="Ketoacyl-synt_C"/>
    <property type="match status" value="1"/>
</dbReference>
<dbReference type="InterPro" id="IPR014031">
    <property type="entry name" value="Ketoacyl_synth_C"/>
</dbReference>
<dbReference type="InterPro" id="IPR014030">
    <property type="entry name" value="Ketoacyl_synth_N"/>
</dbReference>
<evidence type="ECO:0000256" key="4">
    <source>
        <dbReference type="RuleBase" id="RU003694"/>
    </source>
</evidence>
<keyword evidence="3 4" id="KW-0808">Transferase</keyword>
<dbReference type="SUPFAM" id="SSF53901">
    <property type="entry name" value="Thiolase-like"/>
    <property type="match status" value="1"/>
</dbReference>
<accession>A0A928YT04</accession>
<dbReference type="GO" id="GO:0005829">
    <property type="term" value="C:cytosol"/>
    <property type="evidence" value="ECO:0007669"/>
    <property type="project" value="TreeGrafter"/>
</dbReference>
<comment type="similarity">
    <text evidence="2 4">Belongs to the thiolase-like superfamily. Beta-ketoacyl-ACP synthases family.</text>
</comment>
<reference evidence="6" key="1">
    <citation type="submission" date="2018-07" db="EMBL/GenBank/DDBJ databases">
        <title>Genome assembly of strain Ka43.</title>
        <authorList>
            <person name="Kukolya J."/>
            <person name="Nagy I."/>
            <person name="Horvath B."/>
            <person name="Toth A."/>
        </authorList>
    </citation>
    <scope>NUCLEOTIDE SEQUENCE</scope>
    <source>
        <strain evidence="6">KB43</strain>
    </source>
</reference>
<dbReference type="PROSITE" id="PS52004">
    <property type="entry name" value="KS3_2"/>
    <property type="match status" value="1"/>
</dbReference>
<evidence type="ECO:0000313" key="7">
    <source>
        <dbReference type="Proteomes" id="UP000652567"/>
    </source>
</evidence>
<dbReference type="GO" id="GO:0006633">
    <property type="term" value="P:fatty acid biosynthetic process"/>
    <property type="evidence" value="ECO:0007669"/>
    <property type="project" value="TreeGrafter"/>
</dbReference>
<dbReference type="Proteomes" id="UP000652567">
    <property type="component" value="Unassembled WGS sequence"/>
</dbReference>
<name>A0A928YT04_9GAMM</name>
<dbReference type="InterPro" id="IPR020841">
    <property type="entry name" value="PKS_Beta-ketoAc_synthase_dom"/>
</dbReference>
<dbReference type="RefSeq" id="WP_193906524.1">
    <property type="nucleotide sequence ID" value="NZ_PRDL01000001.1"/>
</dbReference>
<evidence type="ECO:0000256" key="2">
    <source>
        <dbReference type="ARBA" id="ARBA00008467"/>
    </source>
</evidence>
<keyword evidence="7" id="KW-1185">Reference proteome</keyword>
<dbReference type="SMART" id="SM00825">
    <property type="entry name" value="PKS_KS"/>
    <property type="match status" value="1"/>
</dbReference>
<comment type="pathway">
    <text evidence="1">Lipid metabolism.</text>
</comment>
<protein>
    <submittedName>
        <fullName evidence="6">Beta-ketoacyl synthase</fullName>
    </submittedName>
</protein>
<dbReference type="AlphaFoldDB" id="A0A928YT04"/>
<sequence>MKSSAIRFFNASCSLGTDLDSCVDRLLNANHQPVTESFPRQRDPVTMPYFALPYEGERPSATDIIYNRLQQLAEQALQACALGTAERQRTGLFFGSSSFDVAVSEQQYRQQLDGEQPQHAVPMPIVGYGKLAQSTGQKLGLSPYRFTYSTACTSSANALLYAHRMLQSGVIDHALVMGFEFFNETTLLGFHGLGLISPGAAMQPFAAGRDGLILGEGCGVIVLSRDYPDALLQLRGGAVATDNHSLTAANSDGSSLASVINQALDDSHISATDIVAVKAHGTASLMNDEAEAAGLGRIFPQQLPPVFALKPFCGHTLGASGALEMALTLGCLARGVLPANPQAIADPQLGVQLLPASCSAPDGHYLFNCFAFGGNNNALILQRRSL</sequence>
<organism evidence="6 7">
    <name type="scientific">Cellvibrio polysaccharolyticus</name>
    <dbReference type="NCBI Taxonomy" id="2082724"/>
    <lineage>
        <taxon>Bacteria</taxon>
        <taxon>Pseudomonadati</taxon>
        <taxon>Pseudomonadota</taxon>
        <taxon>Gammaproteobacteria</taxon>
        <taxon>Cellvibrionales</taxon>
        <taxon>Cellvibrionaceae</taxon>
        <taxon>Cellvibrio</taxon>
    </lineage>
</organism>
<dbReference type="GO" id="GO:0004315">
    <property type="term" value="F:3-oxoacyl-[acyl-carrier-protein] synthase activity"/>
    <property type="evidence" value="ECO:0007669"/>
    <property type="project" value="TreeGrafter"/>
</dbReference>
<comment type="caution">
    <text evidence="6">The sequence shown here is derived from an EMBL/GenBank/DDBJ whole genome shotgun (WGS) entry which is preliminary data.</text>
</comment>
<dbReference type="PANTHER" id="PTHR11712:SF320">
    <property type="entry name" value="BETA-KETOACYL SYNTHASE"/>
    <property type="match status" value="1"/>
</dbReference>
<dbReference type="EMBL" id="PRDL01000001">
    <property type="protein sequence ID" value="MBE8715860.1"/>
    <property type="molecule type" value="Genomic_DNA"/>
</dbReference>
<gene>
    <name evidence="6" type="ORF">C4F51_01490</name>
</gene>
<dbReference type="PANTHER" id="PTHR11712">
    <property type="entry name" value="POLYKETIDE SYNTHASE-RELATED"/>
    <property type="match status" value="1"/>
</dbReference>
<feature type="domain" description="Ketosynthase family 3 (KS3)" evidence="5">
    <location>
        <begin position="1"/>
        <end position="383"/>
    </location>
</feature>
<dbReference type="Gene3D" id="3.40.47.10">
    <property type="match status" value="1"/>
</dbReference>
<proteinExistence type="inferred from homology"/>
<evidence type="ECO:0000313" key="6">
    <source>
        <dbReference type="EMBL" id="MBE8715860.1"/>
    </source>
</evidence>
<evidence type="ECO:0000256" key="1">
    <source>
        <dbReference type="ARBA" id="ARBA00005189"/>
    </source>
</evidence>
<dbReference type="Pfam" id="PF00109">
    <property type="entry name" value="ketoacyl-synt"/>
    <property type="match status" value="1"/>
</dbReference>